<comment type="domain">
    <text evidence="4">A pair of annexin repeats may form one binding site for calcium and phospholipid.</text>
</comment>
<dbReference type="PANTHER" id="PTHR10502:SF175">
    <property type="entry name" value="ANNEXIN A13"/>
    <property type="match status" value="1"/>
</dbReference>
<dbReference type="GO" id="GO:0012506">
    <property type="term" value="C:vesicle membrane"/>
    <property type="evidence" value="ECO:0007669"/>
    <property type="project" value="TreeGrafter"/>
</dbReference>
<feature type="compositionally biased region" description="Polar residues" evidence="5">
    <location>
        <begin position="33"/>
        <end position="43"/>
    </location>
</feature>
<dbReference type="GO" id="GO:0005886">
    <property type="term" value="C:plasma membrane"/>
    <property type="evidence" value="ECO:0007669"/>
    <property type="project" value="TreeGrafter"/>
</dbReference>
<dbReference type="PROSITE" id="PS00223">
    <property type="entry name" value="ANNEXIN_1"/>
    <property type="match status" value="1"/>
</dbReference>
<reference evidence="7" key="1">
    <citation type="submission" date="2025-08" db="UniProtKB">
        <authorList>
            <consortium name="RefSeq"/>
        </authorList>
    </citation>
    <scope>IDENTIFICATION</scope>
    <source>
        <tissue evidence="7">Liver</tissue>
    </source>
</reference>
<dbReference type="InterPro" id="IPR001464">
    <property type="entry name" value="Annexin"/>
</dbReference>
<dbReference type="GO" id="GO:0005544">
    <property type="term" value="F:calcium-dependent phospholipid binding"/>
    <property type="evidence" value="ECO:0007669"/>
    <property type="project" value="UniProtKB-KW"/>
</dbReference>
<keyword evidence="3 4" id="KW-0041">Annexin</keyword>
<dbReference type="PANTHER" id="PTHR10502">
    <property type="entry name" value="ANNEXIN"/>
    <property type="match status" value="1"/>
</dbReference>
<sequence>MGNRHSQSYSLSEGSQQLPKGDVQPSAAGQPLSHPSGSGQPEAQQPAKERSHQGFDVDRDAKKLNKACKGMGTDEAAIIEMLSSRTSDERQQIKQKYKALYGKDLEEVFKSELSGNFEKTALALLDRPSEYDARQLQKAMKGLGTDEAVLIQVLCTRTNKEIIAIKEAYQRCK</sequence>
<dbReference type="CTD" id="312"/>
<dbReference type="STRING" id="9713.A0A2U3Y264"/>
<dbReference type="GeneID" id="102743402"/>
<dbReference type="PROSITE" id="PS51897">
    <property type="entry name" value="ANNEXIN_2"/>
    <property type="match status" value="2"/>
</dbReference>
<keyword evidence="4" id="KW-0106">Calcium</keyword>
<feature type="compositionally biased region" description="Polar residues" evidence="5">
    <location>
        <begin position="1"/>
        <end position="18"/>
    </location>
</feature>
<dbReference type="SMART" id="SM00335">
    <property type="entry name" value="ANX"/>
    <property type="match status" value="2"/>
</dbReference>
<feature type="region of interest" description="Disordered" evidence="5">
    <location>
        <begin position="1"/>
        <end position="59"/>
    </location>
</feature>
<dbReference type="GO" id="GO:0005634">
    <property type="term" value="C:nucleus"/>
    <property type="evidence" value="ECO:0007669"/>
    <property type="project" value="TreeGrafter"/>
</dbReference>
<feature type="compositionally biased region" description="Basic and acidic residues" evidence="5">
    <location>
        <begin position="47"/>
        <end position="59"/>
    </location>
</feature>
<dbReference type="Pfam" id="PF00191">
    <property type="entry name" value="Annexin"/>
    <property type="match status" value="2"/>
</dbReference>
<evidence type="ECO:0000256" key="1">
    <source>
        <dbReference type="ARBA" id="ARBA00007831"/>
    </source>
</evidence>
<dbReference type="PRINTS" id="PR00196">
    <property type="entry name" value="ANNEXIN"/>
</dbReference>
<dbReference type="GO" id="GO:0005737">
    <property type="term" value="C:cytoplasm"/>
    <property type="evidence" value="ECO:0007669"/>
    <property type="project" value="TreeGrafter"/>
</dbReference>
<keyword evidence="6" id="KW-1185">Reference proteome</keyword>
<dbReference type="InterPro" id="IPR018252">
    <property type="entry name" value="Annexin_repeat_CS"/>
</dbReference>
<dbReference type="SUPFAM" id="SSF47874">
    <property type="entry name" value="Annexin"/>
    <property type="match status" value="1"/>
</dbReference>
<dbReference type="OrthoDB" id="37886at2759"/>
<dbReference type="InterPro" id="IPR018502">
    <property type="entry name" value="Annexin_repeat"/>
</dbReference>
<protein>
    <recommendedName>
        <fullName evidence="4">Annexin</fullName>
    </recommendedName>
</protein>
<dbReference type="AlphaFoldDB" id="A0A2U3Y264"/>
<evidence type="ECO:0000256" key="5">
    <source>
        <dbReference type="SAM" id="MobiDB-lite"/>
    </source>
</evidence>
<keyword evidence="2 4" id="KW-0677">Repeat</keyword>
<accession>A0A2U3Y264</accession>
<evidence type="ECO:0000256" key="2">
    <source>
        <dbReference type="ARBA" id="ARBA00022737"/>
    </source>
</evidence>
<dbReference type="KEGG" id="lww:102743402"/>
<evidence type="ECO:0000313" key="7">
    <source>
        <dbReference type="RefSeq" id="XP_006737781.1"/>
    </source>
</evidence>
<dbReference type="InterPro" id="IPR037104">
    <property type="entry name" value="Annexin_sf"/>
</dbReference>
<organism evidence="6 7">
    <name type="scientific">Leptonychotes weddellii</name>
    <name type="common">Weddell seal</name>
    <name type="synonym">Otaria weddellii</name>
    <dbReference type="NCBI Taxonomy" id="9713"/>
    <lineage>
        <taxon>Eukaryota</taxon>
        <taxon>Metazoa</taxon>
        <taxon>Chordata</taxon>
        <taxon>Craniata</taxon>
        <taxon>Vertebrata</taxon>
        <taxon>Euteleostomi</taxon>
        <taxon>Mammalia</taxon>
        <taxon>Eutheria</taxon>
        <taxon>Laurasiatheria</taxon>
        <taxon>Carnivora</taxon>
        <taxon>Caniformia</taxon>
        <taxon>Pinnipedia</taxon>
        <taxon>Phocidae</taxon>
        <taxon>Monachinae</taxon>
        <taxon>Lobodontini</taxon>
        <taxon>Leptonychotes</taxon>
    </lineage>
</organism>
<name>A0A2U3Y264_LEPWE</name>
<evidence type="ECO:0000313" key="6">
    <source>
        <dbReference type="Proteomes" id="UP000245341"/>
    </source>
</evidence>
<keyword evidence="4" id="KW-0111">Calcium/phospholipid-binding</keyword>
<dbReference type="GO" id="GO:0005509">
    <property type="term" value="F:calcium ion binding"/>
    <property type="evidence" value="ECO:0007669"/>
    <property type="project" value="InterPro"/>
</dbReference>
<dbReference type="Gene3D" id="1.10.220.10">
    <property type="entry name" value="Annexin"/>
    <property type="match status" value="2"/>
</dbReference>
<dbReference type="FunFam" id="1.10.220.10:FF:000011">
    <property type="entry name" value="Annexin"/>
    <property type="match status" value="1"/>
</dbReference>
<proteinExistence type="inferred from homology"/>
<dbReference type="GO" id="GO:0001786">
    <property type="term" value="F:phosphatidylserine binding"/>
    <property type="evidence" value="ECO:0007669"/>
    <property type="project" value="TreeGrafter"/>
</dbReference>
<evidence type="ECO:0000256" key="4">
    <source>
        <dbReference type="RuleBase" id="RU003540"/>
    </source>
</evidence>
<comment type="similarity">
    <text evidence="1 4">Belongs to the annexin family.</text>
</comment>
<dbReference type="Proteomes" id="UP000245341">
    <property type="component" value="Unplaced"/>
</dbReference>
<dbReference type="RefSeq" id="XP_006737781.1">
    <property type="nucleotide sequence ID" value="XM_006737718.1"/>
</dbReference>
<evidence type="ECO:0000256" key="3">
    <source>
        <dbReference type="ARBA" id="ARBA00023216"/>
    </source>
</evidence>
<gene>
    <name evidence="7" type="primary">ANXA13</name>
</gene>